<comment type="subcellular location">
    <subcellularLocation>
        <location evidence="2">Mitochondrion</location>
    </subcellularLocation>
</comment>
<feature type="compositionally biased region" description="Basic and acidic residues" evidence="13">
    <location>
        <begin position="156"/>
        <end position="169"/>
    </location>
</feature>
<dbReference type="FunCoup" id="A0A1Z5TVB4">
    <property type="interactions" value="1498"/>
</dbReference>
<sequence>MSSSQCLRRLAAGRPASVLLRQTPRSSRSALRCLSTLSRNSQNSQSLRTSWQQQKPITFSQSRLFSMTSRRDEEQIVKVPEMAESITEGTLKQFSKQPGDYVEQDEEIATIETDKIDVAVNAPAAGTIKEFLAKEEDTVEVGQELVKMELGGEPGQKADKGNEQPKEPAPDSQQTSSQPDGGKEQQAPKEESKKPEPPKEESKPAPPKQESKPEPPKQKEEPKKESKETSKSESPYGSRGENRVKMNRMRLRIAERLKQSQNTAASLTTFNEVDMSAVMDLRKRYKDEVLKNTGVKLGFMSAFTKAACMAMKDVPTVNASIEGPNGGDTIVYRDYVDVSVAVATEKGLVTPVVRNCESMEMVGIEKSIADLGKKARDNKLTIEDMAGGTFTISNGGVFGSLMGTPIINLPQTAVLGLHAIKEKPVAINGKVEIRPMMYLALTYDHRILDGREAVTFLVKIKEYIEDPAKMLLA</sequence>
<evidence type="ECO:0000313" key="15">
    <source>
        <dbReference type="EMBL" id="OTA39972.1"/>
    </source>
</evidence>
<dbReference type="InterPro" id="IPR001078">
    <property type="entry name" value="2-oxoacid_DH_actylTfrase"/>
</dbReference>
<evidence type="ECO:0000256" key="13">
    <source>
        <dbReference type="SAM" id="MobiDB-lite"/>
    </source>
</evidence>
<dbReference type="AlphaFoldDB" id="A0A1Z5TVB4"/>
<evidence type="ECO:0000256" key="5">
    <source>
        <dbReference type="ARBA" id="ARBA00012945"/>
    </source>
</evidence>
<feature type="compositionally biased region" description="Basic and acidic residues" evidence="13">
    <location>
        <begin position="181"/>
        <end position="231"/>
    </location>
</feature>
<dbReference type="Gene3D" id="2.40.50.100">
    <property type="match status" value="1"/>
</dbReference>
<keyword evidence="8" id="KW-0450">Lipoyl</keyword>
<feature type="domain" description="Lipoyl-binding" evidence="14">
    <location>
        <begin position="74"/>
        <end position="149"/>
    </location>
</feature>
<evidence type="ECO:0000256" key="1">
    <source>
        <dbReference type="ARBA" id="ARBA00001938"/>
    </source>
</evidence>
<dbReference type="SUPFAM" id="SSF52777">
    <property type="entry name" value="CoA-dependent acyltransferases"/>
    <property type="match status" value="1"/>
</dbReference>
<gene>
    <name evidence="15" type="ORF">BTJ68_00116</name>
</gene>
<dbReference type="PANTHER" id="PTHR43416:SF5">
    <property type="entry name" value="DIHYDROLIPOYLLYSINE-RESIDUE SUCCINYLTRANSFERASE COMPONENT OF 2-OXOGLUTARATE DEHYDROGENASE COMPLEX, MITOCHONDRIAL"/>
    <property type="match status" value="1"/>
</dbReference>
<evidence type="ECO:0000256" key="7">
    <source>
        <dbReference type="ARBA" id="ARBA00022679"/>
    </source>
</evidence>
<dbReference type="PROSITE" id="PS50968">
    <property type="entry name" value="BIOTINYL_LIPOYL"/>
    <property type="match status" value="1"/>
</dbReference>
<dbReference type="GO" id="GO:0006099">
    <property type="term" value="P:tricarboxylic acid cycle"/>
    <property type="evidence" value="ECO:0007669"/>
    <property type="project" value="UniProtKB-KW"/>
</dbReference>
<evidence type="ECO:0000256" key="6">
    <source>
        <dbReference type="ARBA" id="ARBA00022532"/>
    </source>
</evidence>
<evidence type="ECO:0000256" key="3">
    <source>
        <dbReference type="ARBA" id="ARBA00005145"/>
    </source>
</evidence>
<evidence type="ECO:0000256" key="12">
    <source>
        <dbReference type="ARBA" id="ARBA00032406"/>
    </source>
</evidence>
<dbReference type="OrthoDB" id="5391403at2759"/>
<proteinExistence type="inferred from homology"/>
<evidence type="ECO:0000256" key="4">
    <source>
        <dbReference type="ARBA" id="ARBA00007317"/>
    </source>
</evidence>
<keyword evidence="11" id="KW-0012">Acyltransferase</keyword>
<dbReference type="EC" id="2.3.1.61" evidence="5"/>
<dbReference type="InterPro" id="IPR050537">
    <property type="entry name" value="2-oxoacid_dehydrogenase"/>
</dbReference>
<comment type="cofactor">
    <cofactor evidence="1">
        <name>(R)-lipoate</name>
        <dbReference type="ChEBI" id="CHEBI:83088"/>
    </cofactor>
</comment>
<dbReference type="UniPathway" id="UPA00868">
    <property type="reaction ID" value="UER00840"/>
</dbReference>
<keyword evidence="10" id="KW-0496">Mitochondrion</keyword>
<dbReference type="STRING" id="1157616.A0A1Z5TVB4"/>
<organism evidence="15 16">
    <name type="scientific">Hortaea werneckii EXF-2000</name>
    <dbReference type="NCBI Taxonomy" id="1157616"/>
    <lineage>
        <taxon>Eukaryota</taxon>
        <taxon>Fungi</taxon>
        <taxon>Dikarya</taxon>
        <taxon>Ascomycota</taxon>
        <taxon>Pezizomycotina</taxon>
        <taxon>Dothideomycetes</taxon>
        <taxon>Dothideomycetidae</taxon>
        <taxon>Mycosphaerellales</taxon>
        <taxon>Teratosphaeriaceae</taxon>
        <taxon>Hortaea</taxon>
    </lineage>
</organism>
<evidence type="ECO:0000256" key="2">
    <source>
        <dbReference type="ARBA" id="ARBA00004173"/>
    </source>
</evidence>
<evidence type="ECO:0000256" key="9">
    <source>
        <dbReference type="ARBA" id="ARBA00022946"/>
    </source>
</evidence>
<dbReference type="InterPro" id="IPR023213">
    <property type="entry name" value="CAT-like_dom_sf"/>
</dbReference>
<dbReference type="InParanoid" id="A0A1Z5TVB4"/>
<keyword evidence="16" id="KW-1185">Reference proteome</keyword>
<dbReference type="EMBL" id="MUNK01000001">
    <property type="protein sequence ID" value="OTA39972.1"/>
    <property type="molecule type" value="Genomic_DNA"/>
</dbReference>
<feature type="region of interest" description="Disordered" evidence="13">
    <location>
        <begin position="148"/>
        <end position="246"/>
    </location>
</feature>
<evidence type="ECO:0000256" key="11">
    <source>
        <dbReference type="ARBA" id="ARBA00023315"/>
    </source>
</evidence>
<dbReference type="InterPro" id="IPR011053">
    <property type="entry name" value="Single_hybrid_motif"/>
</dbReference>
<evidence type="ECO:0000313" key="16">
    <source>
        <dbReference type="Proteomes" id="UP000194280"/>
    </source>
</evidence>
<dbReference type="GO" id="GO:0005739">
    <property type="term" value="C:mitochondrion"/>
    <property type="evidence" value="ECO:0007669"/>
    <property type="project" value="UniProtKB-SubCell"/>
</dbReference>
<dbReference type="NCBIfam" id="TIGR01347">
    <property type="entry name" value="sucB"/>
    <property type="match status" value="1"/>
</dbReference>
<keyword evidence="6" id="KW-0816">Tricarboxylic acid cycle</keyword>
<dbReference type="GO" id="GO:0045252">
    <property type="term" value="C:oxoglutarate dehydrogenase complex"/>
    <property type="evidence" value="ECO:0007669"/>
    <property type="project" value="InterPro"/>
</dbReference>
<dbReference type="Gene3D" id="3.30.559.10">
    <property type="entry name" value="Chloramphenicol acetyltransferase-like domain"/>
    <property type="match status" value="1"/>
</dbReference>
<accession>A0A1Z5TVB4</accession>
<comment type="pathway">
    <text evidence="3">Amino-acid degradation; L-lysine degradation via saccharopine pathway; glutaryl-CoA from L-lysine: step 6/6.</text>
</comment>
<dbReference type="GO" id="GO:0004149">
    <property type="term" value="F:dihydrolipoyllysine-residue succinyltransferase activity"/>
    <property type="evidence" value="ECO:0007669"/>
    <property type="project" value="UniProtKB-EC"/>
</dbReference>
<dbReference type="FunFam" id="3.30.559.10:FF:000006">
    <property type="entry name" value="Dihydrolipoyllysine-residue succinyltransferase component of 2-oxoglutarate dehydrogenase complex, mitochondrial"/>
    <property type="match status" value="1"/>
</dbReference>
<dbReference type="Pfam" id="PF00198">
    <property type="entry name" value="2-oxoacid_dh"/>
    <property type="match status" value="1"/>
</dbReference>
<dbReference type="PROSITE" id="PS00189">
    <property type="entry name" value="LIPOYL"/>
    <property type="match status" value="1"/>
</dbReference>
<dbReference type="SUPFAM" id="SSF51230">
    <property type="entry name" value="Single hybrid motif"/>
    <property type="match status" value="1"/>
</dbReference>
<dbReference type="NCBIfam" id="NF004309">
    <property type="entry name" value="PRK05704.1"/>
    <property type="match status" value="1"/>
</dbReference>
<comment type="similarity">
    <text evidence="4">Belongs to the 2-oxoacid dehydrogenase family.</text>
</comment>
<evidence type="ECO:0000256" key="10">
    <source>
        <dbReference type="ARBA" id="ARBA00023128"/>
    </source>
</evidence>
<dbReference type="VEuPathDB" id="FungiDB:BTJ68_00116"/>
<evidence type="ECO:0000256" key="8">
    <source>
        <dbReference type="ARBA" id="ARBA00022823"/>
    </source>
</evidence>
<evidence type="ECO:0000259" key="14">
    <source>
        <dbReference type="PROSITE" id="PS50968"/>
    </source>
</evidence>
<dbReference type="PANTHER" id="PTHR43416">
    <property type="entry name" value="DIHYDROLIPOYLLYSINE-RESIDUE SUCCINYLTRANSFERASE COMPONENT OF 2-OXOGLUTARATE DEHYDROGENASE COMPLEX, MITOCHONDRIAL-RELATED"/>
    <property type="match status" value="1"/>
</dbReference>
<dbReference type="InterPro" id="IPR000089">
    <property type="entry name" value="Biotin_lipoyl"/>
</dbReference>
<dbReference type="InterPro" id="IPR003016">
    <property type="entry name" value="2-oxoA_DH_lipoyl-BS"/>
</dbReference>
<dbReference type="Pfam" id="PF00364">
    <property type="entry name" value="Biotin_lipoyl"/>
    <property type="match status" value="1"/>
</dbReference>
<dbReference type="InterPro" id="IPR006255">
    <property type="entry name" value="SucB"/>
</dbReference>
<reference evidence="15 16" key="1">
    <citation type="submission" date="2017-01" db="EMBL/GenBank/DDBJ databases">
        <title>The recent genome duplication of the halophilic yeast Hortaea werneckii: insights from long-read sequencing.</title>
        <authorList>
            <person name="Sinha S."/>
            <person name="Flibotte S."/>
            <person name="Neira M."/>
            <person name="Lenassi M."/>
            <person name="Gostincar C."/>
            <person name="Stajich J.E."/>
            <person name="Nislow C.E."/>
        </authorList>
    </citation>
    <scope>NUCLEOTIDE SEQUENCE [LARGE SCALE GENOMIC DNA]</scope>
    <source>
        <strain evidence="15 16">EXF-2000</strain>
    </source>
</reference>
<protein>
    <recommendedName>
        <fullName evidence="5">dihydrolipoyllysine-residue succinyltransferase</fullName>
        <ecNumber evidence="5">2.3.1.61</ecNumber>
    </recommendedName>
    <alternativeName>
        <fullName evidence="12">2-oxoglutarate dehydrogenase complex component E2</fullName>
    </alternativeName>
</protein>
<comment type="caution">
    <text evidence="15">The sequence shown here is derived from an EMBL/GenBank/DDBJ whole genome shotgun (WGS) entry which is preliminary data.</text>
</comment>
<dbReference type="CDD" id="cd06849">
    <property type="entry name" value="lipoyl_domain"/>
    <property type="match status" value="1"/>
</dbReference>
<dbReference type="Proteomes" id="UP000194280">
    <property type="component" value="Unassembled WGS sequence"/>
</dbReference>
<keyword evidence="9" id="KW-0809">Transit peptide</keyword>
<dbReference type="GO" id="GO:0033512">
    <property type="term" value="P:L-lysine catabolic process to acetyl-CoA via saccharopine"/>
    <property type="evidence" value="ECO:0007669"/>
    <property type="project" value="UniProtKB-UniPathway"/>
</dbReference>
<keyword evidence="7" id="KW-0808">Transferase</keyword>
<name>A0A1Z5TVB4_HORWE</name>